<evidence type="ECO:0000256" key="5">
    <source>
        <dbReference type="ARBA" id="ARBA00022989"/>
    </source>
</evidence>
<dbReference type="SUPFAM" id="SSF58104">
    <property type="entry name" value="Methyl-accepting chemotaxis protein (MCP) signaling domain"/>
    <property type="match status" value="1"/>
</dbReference>
<dbReference type="HOGENOM" id="CLU_000445_107_19_6"/>
<reference evidence="14 15" key="1">
    <citation type="journal article" date="2006" name="Nat. Biotechnol.">
        <title>Complete genome sequence of the entomopathogenic and metabolically versatile soil bacterium Pseudomonas entomophila.</title>
        <authorList>
            <person name="Vodovar N."/>
            <person name="Vallenet D."/>
            <person name="Cruveiller S."/>
            <person name="Rouy Z."/>
            <person name="Barbe V."/>
            <person name="Acosta C."/>
            <person name="Cattolico L."/>
            <person name="Jubin C."/>
            <person name="Lajus A."/>
            <person name="Segurens B."/>
            <person name="Vacherie B."/>
            <person name="Wincker P."/>
            <person name="Weissenbach J."/>
            <person name="Lemaitre B."/>
            <person name="Medigue C."/>
            <person name="Boccard F."/>
        </authorList>
    </citation>
    <scope>NUCLEOTIDE SEQUENCE [LARGE SCALE GENOMIC DNA]</scope>
    <source>
        <strain evidence="14 15">L48</strain>
    </source>
</reference>
<dbReference type="KEGG" id="pen:PSEEN4937"/>
<evidence type="ECO:0000256" key="2">
    <source>
        <dbReference type="ARBA" id="ARBA00022475"/>
    </source>
</evidence>
<keyword evidence="5 11" id="KW-1133">Transmembrane helix</keyword>
<dbReference type="STRING" id="384676.PSEEN4937"/>
<keyword evidence="7 9" id="KW-0807">Transducer</keyword>
<keyword evidence="6 11" id="KW-0472">Membrane</keyword>
<evidence type="ECO:0000256" key="4">
    <source>
        <dbReference type="ARBA" id="ARBA00022692"/>
    </source>
</evidence>
<dbReference type="SMART" id="SM00283">
    <property type="entry name" value="MA"/>
    <property type="match status" value="1"/>
</dbReference>
<evidence type="ECO:0000256" key="8">
    <source>
        <dbReference type="ARBA" id="ARBA00029447"/>
    </source>
</evidence>
<dbReference type="PROSITE" id="PS50111">
    <property type="entry name" value="CHEMOTAXIS_TRANSDUC_2"/>
    <property type="match status" value="1"/>
</dbReference>
<sequence>MPSKQWRRKHEGYNVSAILSLLRSRLLRPVFVALGIALLVQVLVAVALTRSTVTALEADLGERLGNDSRKLATELEQAGQDVRAGLDSLSASTRQRLSAGLSERLQSEQQQLRATLEKNLKDSANDMAELLASVAPRAIWDNDVPTLSDFARRAQRNPNVLFVIYDDAQGQHLTRYLNRQNPINQALMDKGQGERALDKVLDAARKDASVYFVEASISPNGAEIGKVLMGVSTAGVDQELKALDQRFAALIASGEQLVGDSLVAAAADSGKALRARLETAQNSATAMQANTAQTVRDAAGELRWRIGLGLVLVGLGVLLVVAVVLGHRVVSKLRLLIAALNDLAAGEGDLTKRVKLDSRDEIGDMASAVNRFVDKLQPIVREAGEVAQRTGVEIGSMAQRNAGADAAAALQRDEVAASLRDLSSMADEAQAESHAMQAALQQVVDIRQATDENSRASTQLARLIENLAGEVETGSQVIERLAKQSEQIEVVLTVIHGIAEQTNLLALNAAIEAARAGETGRGFAVVADEVRALASKTQSSTGDIQSHIVALQQGAKEAVATISQAGRQASEGLLVLRDNERRQQSVQAAVEQVHAAIGLATRAAEQQAHGAQAVRGRVETIHAQAERSAEVVMQTTASSKVLDDLAAQLRASLGQFRA</sequence>
<evidence type="ECO:0000256" key="10">
    <source>
        <dbReference type="SAM" id="Coils"/>
    </source>
</evidence>
<dbReference type="GO" id="GO:0007165">
    <property type="term" value="P:signal transduction"/>
    <property type="evidence" value="ECO:0007669"/>
    <property type="project" value="UniProtKB-KW"/>
</dbReference>
<evidence type="ECO:0000256" key="7">
    <source>
        <dbReference type="ARBA" id="ARBA00023224"/>
    </source>
</evidence>
<dbReference type="CDD" id="cd06225">
    <property type="entry name" value="HAMP"/>
    <property type="match status" value="1"/>
</dbReference>
<dbReference type="EMBL" id="CT573326">
    <property type="protein sequence ID" value="CAK17581.1"/>
    <property type="molecule type" value="Genomic_DNA"/>
</dbReference>
<dbReference type="Pfam" id="PF00015">
    <property type="entry name" value="MCPsignal"/>
    <property type="match status" value="1"/>
</dbReference>
<evidence type="ECO:0000313" key="14">
    <source>
        <dbReference type="EMBL" id="CAK17581.1"/>
    </source>
</evidence>
<organism evidence="14 15">
    <name type="scientific">Pseudomonas entomophila (strain L48)</name>
    <dbReference type="NCBI Taxonomy" id="384676"/>
    <lineage>
        <taxon>Bacteria</taxon>
        <taxon>Pseudomonadati</taxon>
        <taxon>Pseudomonadota</taxon>
        <taxon>Gammaproteobacteria</taxon>
        <taxon>Pseudomonadales</taxon>
        <taxon>Pseudomonadaceae</taxon>
        <taxon>Pseudomonas</taxon>
    </lineage>
</organism>
<accession>Q1I455</accession>
<feature type="domain" description="HAMP" evidence="13">
    <location>
        <begin position="327"/>
        <end position="381"/>
    </location>
</feature>
<keyword evidence="3" id="KW-0488">Methylation</keyword>
<feature type="transmembrane region" description="Helical" evidence="11">
    <location>
        <begin position="26"/>
        <end position="48"/>
    </location>
</feature>
<evidence type="ECO:0000256" key="11">
    <source>
        <dbReference type="SAM" id="Phobius"/>
    </source>
</evidence>
<dbReference type="PROSITE" id="PS50885">
    <property type="entry name" value="HAMP"/>
    <property type="match status" value="1"/>
</dbReference>
<evidence type="ECO:0000256" key="9">
    <source>
        <dbReference type="PROSITE-ProRule" id="PRU00284"/>
    </source>
</evidence>
<dbReference type="PANTHER" id="PTHR32089:SF112">
    <property type="entry name" value="LYSOZYME-LIKE PROTEIN-RELATED"/>
    <property type="match status" value="1"/>
</dbReference>
<evidence type="ECO:0000256" key="3">
    <source>
        <dbReference type="ARBA" id="ARBA00022481"/>
    </source>
</evidence>
<keyword evidence="10" id="KW-0175">Coiled coil</keyword>
<evidence type="ECO:0000256" key="1">
    <source>
        <dbReference type="ARBA" id="ARBA00004236"/>
    </source>
</evidence>
<evidence type="ECO:0000256" key="6">
    <source>
        <dbReference type="ARBA" id="ARBA00023136"/>
    </source>
</evidence>
<dbReference type="GO" id="GO:0006935">
    <property type="term" value="P:chemotaxis"/>
    <property type="evidence" value="ECO:0007669"/>
    <property type="project" value="UniProtKB-ARBA"/>
</dbReference>
<gene>
    <name evidence="14" type="ordered locus">PSEEN4937</name>
</gene>
<feature type="coiled-coil region" evidence="10">
    <location>
        <begin position="412"/>
        <end position="466"/>
    </location>
</feature>
<protein>
    <submittedName>
        <fullName evidence="14">Putative methyl-accepting chemotaxis transducer</fullName>
    </submittedName>
</protein>
<comment type="similarity">
    <text evidence="8">Belongs to the methyl-accepting chemotaxis (MCP) protein family.</text>
</comment>
<dbReference type="Gene3D" id="6.10.340.10">
    <property type="match status" value="1"/>
</dbReference>
<evidence type="ECO:0000259" key="12">
    <source>
        <dbReference type="PROSITE" id="PS50111"/>
    </source>
</evidence>
<dbReference type="eggNOG" id="COG0840">
    <property type="taxonomic scope" value="Bacteria"/>
</dbReference>
<dbReference type="PANTHER" id="PTHR32089">
    <property type="entry name" value="METHYL-ACCEPTING CHEMOTAXIS PROTEIN MCPB"/>
    <property type="match status" value="1"/>
</dbReference>
<dbReference type="AlphaFoldDB" id="Q1I455"/>
<dbReference type="SMART" id="SM00304">
    <property type="entry name" value="HAMP"/>
    <property type="match status" value="1"/>
</dbReference>
<dbReference type="InterPro" id="IPR004089">
    <property type="entry name" value="MCPsignal_dom"/>
</dbReference>
<name>Q1I455_PSEE4</name>
<evidence type="ECO:0000259" key="13">
    <source>
        <dbReference type="PROSITE" id="PS50885"/>
    </source>
</evidence>
<keyword evidence="4 11" id="KW-0812">Transmembrane</keyword>
<dbReference type="Proteomes" id="UP000000658">
    <property type="component" value="Chromosome"/>
</dbReference>
<feature type="domain" description="Methyl-accepting transducer" evidence="12">
    <location>
        <begin position="383"/>
        <end position="622"/>
    </location>
</feature>
<comment type="subcellular location">
    <subcellularLocation>
        <location evidence="1">Cell membrane</location>
    </subcellularLocation>
</comment>
<proteinExistence type="inferred from homology"/>
<dbReference type="GO" id="GO:0005886">
    <property type="term" value="C:plasma membrane"/>
    <property type="evidence" value="ECO:0007669"/>
    <property type="project" value="UniProtKB-SubCell"/>
</dbReference>
<dbReference type="Pfam" id="PF00672">
    <property type="entry name" value="HAMP"/>
    <property type="match status" value="1"/>
</dbReference>
<dbReference type="Gene3D" id="1.10.287.950">
    <property type="entry name" value="Methyl-accepting chemotaxis protein"/>
    <property type="match status" value="1"/>
</dbReference>
<keyword evidence="2" id="KW-1003">Cell membrane</keyword>
<evidence type="ECO:0000313" key="15">
    <source>
        <dbReference type="Proteomes" id="UP000000658"/>
    </source>
</evidence>
<feature type="coiled-coil region" evidence="10">
    <location>
        <begin position="102"/>
        <end position="133"/>
    </location>
</feature>
<feature type="transmembrane region" description="Helical" evidence="11">
    <location>
        <begin position="304"/>
        <end position="325"/>
    </location>
</feature>
<dbReference type="InterPro" id="IPR003660">
    <property type="entry name" value="HAMP_dom"/>
</dbReference>